<accession>A0A5T0D6U5</accession>
<dbReference type="GO" id="GO:0007165">
    <property type="term" value="P:signal transduction"/>
    <property type="evidence" value="ECO:0007669"/>
    <property type="project" value="UniProtKB-KW"/>
</dbReference>
<evidence type="ECO:0000256" key="2">
    <source>
        <dbReference type="ARBA" id="ARBA00029447"/>
    </source>
</evidence>
<feature type="transmembrane region" description="Helical" evidence="5">
    <location>
        <begin position="6"/>
        <end position="30"/>
    </location>
</feature>
<feature type="coiled-coil region" evidence="4">
    <location>
        <begin position="72"/>
        <end position="106"/>
    </location>
</feature>
<organism evidence="7">
    <name type="scientific">Campylobacter coli</name>
    <dbReference type="NCBI Taxonomy" id="195"/>
    <lineage>
        <taxon>Bacteria</taxon>
        <taxon>Pseudomonadati</taxon>
        <taxon>Campylobacterota</taxon>
        <taxon>Epsilonproteobacteria</taxon>
        <taxon>Campylobacterales</taxon>
        <taxon>Campylobacteraceae</taxon>
        <taxon>Campylobacter</taxon>
    </lineage>
</organism>
<name>A0A5T0D6U5_CAMCO</name>
<dbReference type="GO" id="GO:0006935">
    <property type="term" value="P:chemotaxis"/>
    <property type="evidence" value="ECO:0007669"/>
    <property type="project" value="InterPro"/>
</dbReference>
<comment type="caution">
    <text evidence="7">The sequence shown here is derived from an EMBL/GenBank/DDBJ whole genome shotgun (WGS) entry which is preliminary data.</text>
</comment>
<dbReference type="PROSITE" id="PS50111">
    <property type="entry name" value="CHEMOTAXIS_TRANSDUC_2"/>
    <property type="match status" value="1"/>
</dbReference>
<dbReference type="Pfam" id="PF00015">
    <property type="entry name" value="MCPsignal"/>
    <property type="match status" value="1"/>
</dbReference>
<keyword evidence="5" id="KW-1133">Transmembrane helix</keyword>
<proteinExistence type="inferred from homology"/>
<dbReference type="SMART" id="SM00283">
    <property type="entry name" value="MA"/>
    <property type="match status" value="1"/>
</dbReference>
<evidence type="ECO:0000256" key="3">
    <source>
        <dbReference type="PROSITE-ProRule" id="PRU00284"/>
    </source>
</evidence>
<feature type="coiled-coil region" evidence="4">
    <location>
        <begin position="484"/>
        <end position="539"/>
    </location>
</feature>
<reference evidence="7" key="1">
    <citation type="submission" date="2018-05" db="EMBL/GenBank/DDBJ databases">
        <authorList>
            <consortium name="NARMS: The National Antimicrobial Resistance Monitoring System"/>
        </authorList>
    </citation>
    <scope>NUCLEOTIDE SEQUENCE</scope>
    <source>
        <strain evidence="7">FSIS1606351</strain>
    </source>
</reference>
<keyword evidence="5" id="KW-0472">Membrane</keyword>
<evidence type="ECO:0000256" key="1">
    <source>
        <dbReference type="ARBA" id="ARBA00023224"/>
    </source>
</evidence>
<dbReference type="InterPro" id="IPR004090">
    <property type="entry name" value="Chemotax_Me-accpt_rcpt"/>
</dbReference>
<dbReference type="InterPro" id="IPR004089">
    <property type="entry name" value="MCPsignal_dom"/>
</dbReference>
<evidence type="ECO:0000259" key="6">
    <source>
        <dbReference type="PROSITE" id="PS50111"/>
    </source>
</evidence>
<dbReference type="EMBL" id="AACAMH010000024">
    <property type="protein sequence ID" value="EAJ7596637.1"/>
    <property type="molecule type" value="Genomic_DNA"/>
</dbReference>
<dbReference type="PRINTS" id="PR00260">
    <property type="entry name" value="CHEMTRNSDUCR"/>
</dbReference>
<feature type="domain" description="Methyl-accepting transducer" evidence="6">
    <location>
        <begin position="273"/>
        <end position="509"/>
    </location>
</feature>
<dbReference type="InterPro" id="IPR024478">
    <property type="entry name" value="HlyB_4HB_MCP"/>
</dbReference>
<dbReference type="AlphaFoldDB" id="A0A5T0D6U5"/>
<dbReference type="Gene3D" id="1.10.287.950">
    <property type="entry name" value="Methyl-accepting chemotaxis protein"/>
    <property type="match status" value="1"/>
</dbReference>
<evidence type="ECO:0000256" key="4">
    <source>
        <dbReference type="SAM" id="Coils"/>
    </source>
</evidence>
<protein>
    <submittedName>
        <fullName evidence="7">Methyl-accepting chemotaxis protein</fullName>
    </submittedName>
</protein>
<evidence type="ECO:0000256" key="5">
    <source>
        <dbReference type="SAM" id="Phobius"/>
    </source>
</evidence>
<dbReference type="GO" id="GO:0004888">
    <property type="term" value="F:transmembrane signaling receptor activity"/>
    <property type="evidence" value="ECO:0007669"/>
    <property type="project" value="InterPro"/>
</dbReference>
<dbReference type="SUPFAM" id="SSF58104">
    <property type="entry name" value="Methyl-accepting chemotaxis protein (MCP) signaling domain"/>
    <property type="match status" value="1"/>
</dbReference>
<keyword evidence="4" id="KW-0175">Coiled coil</keyword>
<sequence length="545" mass="60886">MNRLGISARLYLSFALIIFIMLFIAVFSIAKMNFLDKTLTAATGENALISRQAINFRGSIHDRSILIRDVVLAQDQEDLRKTLAQIQKLEKDYEEAELILNDIVAKGGGDSNVRSMMEDIAKTKKNTVQIYQKIIDAVVKENDIQSATKMVLDSARPEFILWLAQTNKLIDYQELANQELTQIALLESKSFRFIMMGIIIIALIISIVIAYLIVRYIKKSVGGEPRDVNRIITEVANGNLTQPIHTEYKQSILYSISRMQDHLRNIVQKMITISNELNHKADLVVDRISETEKAVIFQGETSRESALKIREISQKTQNVSKMALETEENSKNTTQVCQNNKKYAEDTASQMEYIASNSSRVSQQIALLSEHAKNIGTSTELISEITDQTNLLALNAAIEAARAGDVGRGFAVVADEIRKLAEKTGEATDQIAIINKQIQEETIATVGVIEESIPLISQGKSLSEEVRDSVDLIYKQANDSLFKAQEVNQEVAAQVKLMEEIEEKIITVADISSKTQQAVSENKNAMTELKNISDNLQAEIAIFKL</sequence>
<feature type="transmembrane region" description="Helical" evidence="5">
    <location>
        <begin position="193"/>
        <end position="214"/>
    </location>
</feature>
<evidence type="ECO:0000313" key="7">
    <source>
        <dbReference type="EMBL" id="EAJ7596637.1"/>
    </source>
</evidence>
<dbReference type="Pfam" id="PF12729">
    <property type="entry name" value="4HB_MCP_1"/>
    <property type="match status" value="1"/>
</dbReference>
<comment type="similarity">
    <text evidence="2">Belongs to the methyl-accepting chemotaxis (MCP) protein family.</text>
</comment>
<dbReference type="PANTHER" id="PTHR32089">
    <property type="entry name" value="METHYL-ACCEPTING CHEMOTAXIS PROTEIN MCPB"/>
    <property type="match status" value="1"/>
</dbReference>
<keyword evidence="5" id="KW-0812">Transmembrane</keyword>
<keyword evidence="1 3" id="KW-0807">Transducer</keyword>
<gene>
    <name evidence="7" type="ORF">A7M21_05475</name>
</gene>
<dbReference type="GO" id="GO:0016020">
    <property type="term" value="C:membrane"/>
    <property type="evidence" value="ECO:0007669"/>
    <property type="project" value="InterPro"/>
</dbReference>
<dbReference type="PANTHER" id="PTHR32089:SF112">
    <property type="entry name" value="LYSOZYME-LIKE PROTEIN-RELATED"/>
    <property type="match status" value="1"/>
</dbReference>